<dbReference type="EMBL" id="KQ252256">
    <property type="protein sequence ID" value="KNC70069.1"/>
    <property type="molecule type" value="Genomic_DNA"/>
</dbReference>
<evidence type="ECO:0000259" key="1">
    <source>
        <dbReference type="Pfam" id="PF17862"/>
    </source>
</evidence>
<dbReference type="InterPro" id="IPR041569">
    <property type="entry name" value="AAA_lid_3"/>
</dbReference>
<organism evidence="2 3">
    <name type="scientific">Sphaeroforma arctica JP610</name>
    <dbReference type="NCBI Taxonomy" id="667725"/>
    <lineage>
        <taxon>Eukaryota</taxon>
        <taxon>Ichthyosporea</taxon>
        <taxon>Ichthyophonida</taxon>
        <taxon>Sphaeroforma</taxon>
    </lineage>
</organism>
<dbReference type="OrthoDB" id="2650158at2759"/>
<dbReference type="RefSeq" id="XP_014143971.1">
    <property type="nucleotide sequence ID" value="XM_014288496.1"/>
</dbReference>
<gene>
    <name evidence="2" type="ORF">SARC_17409</name>
</gene>
<feature type="domain" description="AAA ATPase AAA+ lid" evidence="1">
    <location>
        <begin position="1"/>
        <end position="33"/>
    </location>
</feature>
<dbReference type="Proteomes" id="UP000054560">
    <property type="component" value="Unassembled WGS sequence"/>
</dbReference>
<feature type="non-terminal residue" evidence="2">
    <location>
        <position position="66"/>
    </location>
</feature>
<evidence type="ECO:0000313" key="3">
    <source>
        <dbReference type="Proteomes" id="UP000054560"/>
    </source>
</evidence>
<proteinExistence type="predicted"/>
<accession>A0A0L0F0E1</accession>
<reference evidence="2 3" key="1">
    <citation type="submission" date="2011-02" db="EMBL/GenBank/DDBJ databases">
        <title>The Genome Sequence of Sphaeroforma arctica JP610.</title>
        <authorList>
            <consortium name="The Broad Institute Genome Sequencing Platform"/>
            <person name="Russ C."/>
            <person name="Cuomo C."/>
            <person name="Young S.K."/>
            <person name="Zeng Q."/>
            <person name="Gargeya S."/>
            <person name="Alvarado L."/>
            <person name="Berlin A."/>
            <person name="Chapman S.B."/>
            <person name="Chen Z."/>
            <person name="Freedman E."/>
            <person name="Gellesch M."/>
            <person name="Goldberg J."/>
            <person name="Griggs A."/>
            <person name="Gujja S."/>
            <person name="Heilman E."/>
            <person name="Heiman D."/>
            <person name="Howarth C."/>
            <person name="Mehta T."/>
            <person name="Neiman D."/>
            <person name="Pearson M."/>
            <person name="Roberts A."/>
            <person name="Saif S."/>
            <person name="Shea T."/>
            <person name="Shenoy N."/>
            <person name="Sisk P."/>
            <person name="Stolte C."/>
            <person name="Sykes S."/>
            <person name="White J."/>
            <person name="Yandava C."/>
            <person name="Burger G."/>
            <person name="Gray M.W."/>
            <person name="Holland P.W.H."/>
            <person name="King N."/>
            <person name="Lang F.B.F."/>
            <person name="Roger A.J."/>
            <person name="Ruiz-Trillo I."/>
            <person name="Haas B."/>
            <person name="Nusbaum C."/>
            <person name="Birren B."/>
        </authorList>
    </citation>
    <scope>NUCLEOTIDE SEQUENCE [LARGE SCALE GENOMIC DNA]</scope>
    <source>
        <strain evidence="2 3">JP610</strain>
    </source>
</reference>
<evidence type="ECO:0000313" key="2">
    <source>
        <dbReference type="EMBL" id="KNC70069.1"/>
    </source>
</evidence>
<sequence length="66" mass="7025">IHTLASDAHGYVGADLAALCKEAAVHALNSRLHVQDNGNVTYTAPGTGPKSALQVQYEDMTYARLK</sequence>
<protein>
    <recommendedName>
        <fullName evidence="1">AAA ATPase AAA+ lid domain-containing protein</fullName>
    </recommendedName>
</protein>
<dbReference type="AlphaFoldDB" id="A0A0L0F0E1"/>
<dbReference type="Pfam" id="PF17862">
    <property type="entry name" value="AAA_lid_3"/>
    <property type="match status" value="1"/>
</dbReference>
<name>A0A0L0F0E1_9EUKA</name>
<dbReference type="Gene3D" id="1.10.8.60">
    <property type="match status" value="1"/>
</dbReference>
<dbReference type="GeneID" id="25917913"/>
<feature type="non-terminal residue" evidence="2">
    <location>
        <position position="1"/>
    </location>
</feature>
<keyword evidence="3" id="KW-1185">Reference proteome</keyword>